<dbReference type="OrthoDB" id="4788989at2759"/>
<dbReference type="SUPFAM" id="SSF49599">
    <property type="entry name" value="TRAF domain-like"/>
    <property type="match status" value="1"/>
</dbReference>
<evidence type="ECO:0000256" key="2">
    <source>
        <dbReference type="ARBA" id="ARBA00004906"/>
    </source>
</evidence>
<dbReference type="PANTHER" id="PTHR46632:SF32">
    <property type="entry name" value="SIAH-TYPE DOMAIN-CONTAINING PROTEIN"/>
    <property type="match status" value="1"/>
</dbReference>
<sequence>MEDQKPTHEGAGVYNFSSKRAREPVDSARDRSVPLMISNSTLLDCCICFQPLSIPVFQCDNGHIVCSTCCLKLKNKCQKCSLRISSKRCKVVENLLLSVEMPCRNAKHGCREKISYIGNRKHEEECIHEPCYCPFLGCDFVASSEVLSNHFTHKHGDSRTRFSYGQSFIVYMKSNDETIVLQEKNDGKLFILNNSTMILGNAVNICCIGPNSSESEYSYDILARSPQCKLKFQSYSKNVPRFTLATPLSRFLMIPFCSSAFLKLEICINPAPMMQIFIKMLDQRWFPLRVKSLDTIDDVKQKILDKEGIRCMDQRLIFAGKQLEDNQTLENYNIEEESTIHLVLRIIGD</sequence>
<evidence type="ECO:0000256" key="3">
    <source>
        <dbReference type="ARBA" id="ARBA00009119"/>
    </source>
</evidence>
<dbReference type="InterPro" id="IPR029071">
    <property type="entry name" value="Ubiquitin-like_domsf"/>
</dbReference>
<comment type="pathway">
    <text evidence="2">Protein modification; protein ubiquitination.</text>
</comment>
<keyword evidence="15" id="KW-1185">Reference proteome</keyword>
<dbReference type="UniPathway" id="UPA00143"/>
<evidence type="ECO:0000256" key="5">
    <source>
        <dbReference type="ARBA" id="ARBA00022679"/>
    </source>
</evidence>
<dbReference type="EMBL" id="DF973423">
    <property type="protein sequence ID" value="GAU30315.1"/>
    <property type="molecule type" value="Genomic_DNA"/>
</dbReference>
<dbReference type="Pfam" id="PF00240">
    <property type="entry name" value="ubiquitin"/>
    <property type="match status" value="1"/>
</dbReference>
<proteinExistence type="inferred from homology"/>
<evidence type="ECO:0000256" key="1">
    <source>
        <dbReference type="ARBA" id="ARBA00000900"/>
    </source>
</evidence>
<dbReference type="GO" id="GO:0016567">
    <property type="term" value="P:protein ubiquitination"/>
    <property type="evidence" value="ECO:0007669"/>
    <property type="project" value="UniProtKB-UniPathway"/>
</dbReference>
<dbReference type="GO" id="GO:0061630">
    <property type="term" value="F:ubiquitin protein ligase activity"/>
    <property type="evidence" value="ECO:0007669"/>
    <property type="project" value="UniProtKB-EC"/>
</dbReference>
<dbReference type="InterPro" id="IPR049548">
    <property type="entry name" value="Sina-like_RING"/>
</dbReference>
<protein>
    <recommendedName>
        <fullName evidence="4">RING-type E3 ubiquitin transferase</fullName>
        <ecNumber evidence="4">2.3.2.27</ecNumber>
    </recommendedName>
</protein>
<keyword evidence="8" id="KW-0833">Ubl conjugation pathway</keyword>
<dbReference type="Gene3D" id="3.10.20.90">
    <property type="entry name" value="Phosphatidylinositol 3-kinase Catalytic Subunit, Chain A, domain 1"/>
    <property type="match status" value="1"/>
</dbReference>
<name>A0A2Z6N2S4_TRISU</name>
<dbReference type="Pfam" id="PF21361">
    <property type="entry name" value="Sina_ZnF"/>
    <property type="match status" value="1"/>
</dbReference>
<evidence type="ECO:0000256" key="11">
    <source>
        <dbReference type="PROSITE-ProRule" id="PRU00455"/>
    </source>
</evidence>
<keyword evidence="9" id="KW-0862">Zinc</keyword>
<evidence type="ECO:0000256" key="7">
    <source>
        <dbReference type="ARBA" id="ARBA00022771"/>
    </source>
</evidence>
<comment type="function">
    <text evidence="10">E3 ubiquitin-protein ligase that mediates ubiquitination and subsequent proteasomal degradation of target proteins. E3 ubiquitin ligases accept ubiquitin from an E2 ubiquitin-conjugating enzyme in the form of a thioester and then directly transfers the ubiquitin to targeted substrates. It probably triggers the ubiquitin-mediated degradation of different substrates.</text>
</comment>
<comment type="catalytic activity">
    <reaction evidence="1">
        <text>S-ubiquitinyl-[E2 ubiquitin-conjugating enzyme]-L-cysteine + [acceptor protein]-L-lysine = [E2 ubiquitin-conjugating enzyme]-L-cysteine + N(6)-ubiquitinyl-[acceptor protein]-L-lysine.</text>
        <dbReference type="EC" id="2.3.2.27"/>
    </reaction>
</comment>
<dbReference type="Proteomes" id="UP000242715">
    <property type="component" value="Unassembled WGS sequence"/>
</dbReference>
<organism evidence="14 15">
    <name type="scientific">Trifolium subterraneum</name>
    <name type="common">Subterranean clover</name>
    <dbReference type="NCBI Taxonomy" id="3900"/>
    <lineage>
        <taxon>Eukaryota</taxon>
        <taxon>Viridiplantae</taxon>
        <taxon>Streptophyta</taxon>
        <taxon>Embryophyta</taxon>
        <taxon>Tracheophyta</taxon>
        <taxon>Spermatophyta</taxon>
        <taxon>Magnoliopsida</taxon>
        <taxon>eudicotyledons</taxon>
        <taxon>Gunneridae</taxon>
        <taxon>Pentapetalae</taxon>
        <taxon>rosids</taxon>
        <taxon>fabids</taxon>
        <taxon>Fabales</taxon>
        <taxon>Fabaceae</taxon>
        <taxon>Papilionoideae</taxon>
        <taxon>50 kb inversion clade</taxon>
        <taxon>NPAAA clade</taxon>
        <taxon>Hologalegina</taxon>
        <taxon>IRL clade</taxon>
        <taxon>Trifolieae</taxon>
        <taxon>Trifolium</taxon>
    </lineage>
</organism>
<keyword evidence="7 11" id="KW-0863">Zinc-finger</keyword>
<dbReference type="AlphaFoldDB" id="A0A2Z6N2S4"/>
<evidence type="ECO:0000256" key="4">
    <source>
        <dbReference type="ARBA" id="ARBA00012483"/>
    </source>
</evidence>
<keyword evidence="5" id="KW-0808">Transferase</keyword>
<dbReference type="CDD" id="cd16571">
    <property type="entry name" value="RING-HC_SIAHs"/>
    <property type="match status" value="1"/>
</dbReference>
<dbReference type="PRINTS" id="PR00348">
    <property type="entry name" value="UBIQUITIN"/>
</dbReference>
<evidence type="ECO:0000256" key="10">
    <source>
        <dbReference type="ARBA" id="ARBA00024004"/>
    </source>
</evidence>
<feature type="domain" description="SIAH-type" evidence="13">
    <location>
        <begin position="98"/>
        <end position="156"/>
    </location>
</feature>
<comment type="similarity">
    <text evidence="3">Belongs to the SINA (Seven in absentia) family.</text>
</comment>
<evidence type="ECO:0000256" key="9">
    <source>
        <dbReference type="ARBA" id="ARBA00022833"/>
    </source>
</evidence>
<evidence type="ECO:0000313" key="15">
    <source>
        <dbReference type="Proteomes" id="UP000242715"/>
    </source>
</evidence>
<dbReference type="FunFam" id="3.10.20.90:FF:000222">
    <property type="entry name" value="Polyubiquitin 5"/>
    <property type="match status" value="1"/>
</dbReference>
<dbReference type="InterPro" id="IPR013083">
    <property type="entry name" value="Znf_RING/FYVE/PHD"/>
</dbReference>
<evidence type="ECO:0000256" key="6">
    <source>
        <dbReference type="ARBA" id="ARBA00022723"/>
    </source>
</evidence>
<evidence type="ECO:0000259" key="12">
    <source>
        <dbReference type="PROSITE" id="PS50053"/>
    </source>
</evidence>
<dbReference type="InterPro" id="IPR000626">
    <property type="entry name" value="Ubiquitin-like_dom"/>
</dbReference>
<evidence type="ECO:0000313" key="14">
    <source>
        <dbReference type="EMBL" id="GAU30315.1"/>
    </source>
</evidence>
<keyword evidence="6" id="KW-0479">Metal-binding</keyword>
<gene>
    <name evidence="14" type="ORF">TSUD_211720</name>
</gene>
<accession>A0A2Z6N2S4</accession>
<dbReference type="Pfam" id="PF21362">
    <property type="entry name" value="Sina_RING"/>
    <property type="match status" value="1"/>
</dbReference>
<feature type="domain" description="Ubiquitin-like" evidence="12">
    <location>
        <begin position="274"/>
        <end position="349"/>
    </location>
</feature>
<reference evidence="15" key="1">
    <citation type="journal article" date="2017" name="Front. Plant Sci.">
        <title>Climate Clever Clovers: New Paradigm to Reduce the Environmental Footprint of Ruminants by Breeding Low Methanogenic Forages Utilizing Haplotype Variation.</title>
        <authorList>
            <person name="Kaur P."/>
            <person name="Appels R."/>
            <person name="Bayer P.E."/>
            <person name="Keeble-Gagnere G."/>
            <person name="Wang J."/>
            <person name="Hirakawa H."/>
            <person name="Shirasawa K."/>
            <person name="Vercoe P."/>
            <person name="Stefanova K."/>
            <person name="Durmic Z."/>
            <person name="Nichols P."/>
            <person name="Revell C."/>
            <person name="Isobe S.N."/>
            <person name="Edwards D."/>
            <person name="Erskine W."/>
        </authorList>
    </citation>
    <scope>NUCLEOTIDE SEQUENCE [LARGE SCALE GENOMIC DNA]</scope>
    <source>
        <strain evidence="15">cv. Daliak</strain>
    </source>
</reference>
<dbReference type="InterPro" id="IPR019956">
    <property type="entry name" value="Ubiquitin_dom"/>
</dbReference>
<dbReference type="PROSITE" id="PS50053">
    <property type="entry name" value="UBIQUITIN_2"/>
    <property type="match status" value="1"/>
</dbReference>
<evidence type="ECO:0000259" key="13">
    <source>
        <dbReference type="PROSITE" id="PS51081"/>
    </source>
</evidence>
<dbReference type="SUPFAM" id="SSF54236">
    <property type="entry name" value="Ubiquitin-like"/>
    <property type="match status" value="1"/>
</dbReference>
<dbReference type="SMART" id="SM00213">
    <property type="entry name" value="UBQ"/>
    <property type="match status" value="1"/>
</dbReference>
<dbReference type="Gene3D" id="3.30.40.10">
    <property type="entry name" value="Zinc/RING finger domain, C3HC4 (zinc finger)"/>
    <property type="match status" value="1"/>
</dbReference>
<dbReference type="InterPro" id="IPR013010">
    <property type="entry name" value="Znf_SIAH"/>
</dbReference>
<evidence type="ECO:0000256" key="8">
    <source>
        <dbReference type="ARBA" id="ARBA00022786"/>
    </source>
</evidence>
<dbReference type="PANTHER" id="PTHR46632">
    <property type="entry name" value="E3 UBIQUITIN-PROTEIN LIGASE SINA-LIKE 4"/>
    <property type="match status" value="1"/>
</dbReference>
<dbReference type="InterPro" id="IPR044286">
    <property type="entry name" value="SINL_plant"/>
</dbReference>
<dbReference type="GO" id="GO:0008270">
    <property type="term" value="F:zinc ion binding"/>
    <property type="evidence" value="ECO:0007669"/>
    <property type="project" value="UniProtKB-KW"/>
</dbReference>
<dbReference type="PROSITE" id="PS51081">
    <property type="entry name" value="ZF_SIAH"/>
    <property type="match status" value="1"/>
</dbReference>
<dbReference type="EC" id="2.3.2.27" evidence="4"/>